<evidence type="ECO:0000313" key="3">
    <source>
        <dbReference type="Proteomes" id="UP000546324"/>
    </source>
</evidence>
<dbReference type="AlphaFoldDB" id="A0A7X0G671"/>
<reference evidence="2 3" key="1">
    <citation type="submission" date="2020-08" db="EMBL/GenBank/DDBJ databases">
        <title>Sequencing the genomes of 1000 actinobacteria strains.</title>
        <authorList>
            <person name="Klenk H.-P."/>
        </authorList>
    </citation>
    <scope>NUCLEOTIDE SEQUENCE [LARGE SCALE GENOMIC DNA]</scope>
    <source>
        <strain evidence="2 3">DSM 43675</strain>
    </source>
</reference>
<gene>
    <name evidence="2" type="ORF">BKA00_006843</name>
</gene>
<evidence type="ECO:0000256" key="1">
    <source>
        <dbReference type="SAM" id="MobiDB-lite"/>
    </source>
</evidence>
<keyword evidence="3" id="KW-1185">Reference proteome</keyword>
<comment type="caution">
    <text evidence="2">The sequence shown here is derived from an EMBL/GenBank/DDBJ whole genome shotgun (WGS) entry which is preliminary data.</text>
</comment>
<proteinExistence type="predicted"/>
<organism evidence="2 3">
    <name type="scientific">Actinomadura coerulea</name>
    <dbReference type="NCBI Taxonomy" id="46159"/>
    <lineage>
        <taxon>Bacteria</taxon>
        <taxon>Bacillati</taxon>
        <taxon>Actinomycetota</taxon>
        <taxon>Actinomycetes</taxon>
        <taxon>Streptosporangiales</taxon>
        <taxon>Thermomonosporaceae</taxon>
        <taxon>Actinomadura</taxon>
    </lineage>
</organism>
<accession>A0A7X0G671</accession>
<feature type="region of interest" description="Disordered" evidence="1">
    <location>
        <begin position="204"/>
        <end position="236"/>
    </location>
</feature>
<protein>
    <submittedName>
        <fullName evidence="2">Uncharacterized protein</fullName>
    </submittedName>
</protein>
<name>A0A7X0G671_9ACTN</name>
<dbReference type="Proteomes" id="UP000546324">
    <property type="component" value="Unassembled WGS sequence"/>
</dbReference>
<dbReference type="EMBL" id="JACHMQ010000001">
    <property type="protein sequence ID" value="MBB6399929.1"/>
    <property type="molecule type" value="Genomic_DNA"/>
</dbReference>
<feature type="region of interest" description="Disordered" evidence="1">
    <location>
        <begin position="365"/>
        <end position="420"/>
    </location>
</feature>
<evidence type="ECO:0000313" key="2">
    <source>
        <dbReference type="EMBL" id="MBB6399929.1"/>
    </source>
</evidence>
<sequence length="542" mass="60350">MIMPMAYEVAMGLRLTHRGTTFWCGTWLGGCGSQIMTKIGRRKVPHFAHYPEMARKCRRANLDDSSADHLFINRDLKNWLGTQGIAVRRPQFLGDIEQQGTCIGLLLETRDAKRTIAVVLDDRDTEKWKRLYDEFRTAHKPVDWLYSPTSRNGRALTSGQGTGLLAMCQYVDGERRLRVGARDASGRIRWADLADCRISGTGIVHPDAAPAKPEPQLSRPAGQFRDMRPPGASPTREQIADYRRAANGLLMDANAALSRGDRDAARTAVARLRQVLDTLGDDYMERKFRILALRAGGDIHTVETGSGVVPTLGRTLLIEAEVSKSLDAAFDALRKGHIESAKRLHGRVAETLTGTLSLNGDLQRRSRSCAAQIRDTEQRRREAKRVLPPAPGATRNLHGSGVPKQASASEGPDENTPGRPMVQQVAAMKRRLRMVSPSGRLRRDLHELLIKLPRHEFPSDRRLFETYLLQHWPVFYARAASTGAVRAMPEILSPAGRQRERQSKATSVPRARCSCGWEGKPGRFTRHTTLPALQGKVHTRLA</sequence>